<dbReference type="Pfam" id="PF13530">
    <property type="entry name" value="SCP2_2"/>
    <property type="match status" value="1"/>
</dbReference>
<dbReference type="Proteomes" id="UP000602198">
    <property type="component" value="Unassembled WGS sequence"/>
</dbReference>
<dbReference type="PANTHER" id="PTHR37817:SF1">
    <property type="entry name" value="N-ACETYLTRANSFERASE EIS"/>
    <property type="match status" value="1"/>
</dbReference>
<dbReference type="InterPro" id="IPR036527">
    <property type="entry name" value="SCP2_sterol-bd_dom_sf"/>
</dbReference>
<gene>
    <name evidence="3" type="ORF">JK358_28215</name>
</gene>
<dbReference type="InterPro" id="IPR016181">
    <property type="entry name" value="Acyl_CoA_acyltransferase"/>
</dbReference>
<comment type="caution">
    <text evidence="3">The sequence shown here is derived from an EMBL/GenBank/DDBJ whole genome shotgun (WGS) entry which is preliminary data.</text>
</comment>
<dbReference type="SUPFAM" id="SSF55729">
    <property type="entry name" value="Acyl-CoA N-acyltransferases (Nat)"/>
    <property type="match status" value="1"/>
</dbReference>
<dbReference type="SUPFAM" id="SSF55718">
    <property type="entry name" value="SCP-like"/>
    <property type="match status" value="1"/>
</dbReference>
<evidence type="ECO:0000313" key="3">
    <source>
        <dbReference type="EMBL" id="MBL1078299.1"/>
    </source>
</evidence>
<dbReference type="Gene3D" id="3.40.630.30">
    <property type="match status" value="2"/>
</dbReference>
<evidence type="ECO:0000259" key="2">
    <source>
        <dbReference type="Pfam" id="PF17668"/>
    </source>
</evidence>
<dbReference type="EMBL" id="JAERRJ010000011">
    <property type="protein sequence ID" value="MBL1078299.1"/>
    <property type="molecule type" value="Genomic_DNA"/>
</dbReference>
<keyword evidence="4" id="KW-1185">Reference proteome</keyword>
<reference evidence="3 4" key="1">
    <citation type="submission" date="2021-01" db="EMBL/GenBank/DDBJ databases">
        <title>WGS of actinomycetes isolated from Thailand.</title>
        <authorList>
            <person name="Thawai C."/>
        </authorList>
    </citation>
    <scope>NUCLEOTIDE SEQUENCE [LARGE SCALE GENOMIC DNA]</scope>
    <source>
        <strain evidence="3 4">LPG 2</strain>
    </source>
</reference>
<dbReference type="Pfam" id="PF17668">
    <property type="entry name" value="Acetyltransf_17"/>
    <property type="match status" value="1"/>
</dbReference>
<evidence type="ECO:0000313" key="4">
    <source>
        <dbReference type="Proteomes" id="UP000602198"/>
    </source>
</evidence>
<dbReference type="Pfam" id="PF13527">
    <property type="entry name" value="Acetyltransf_9"/>
    <property type="match status" value="1"/>
</dbReference>
<protein>
    <submittedName>
        <fullName evidence="3">GNAT family N-acetyltransferase</fullName>
    </submittedName>
</protein>
<dbReference type="Gene3D" id="3.30.1050.10">
    <property type="entry name" value="SCP2 sterol-binding domain"/>
    <property type="match status" value="1"/>
</dbReference>
<dbReference type="RefSeq" id="WP_201953341.1">
    <property type="nucleotide sequence ID" value="NZ_JAERRJ010000011.1"/>
</dbReference>
<organism evidence="3 4">
    <name type="scientific">Nocardia acididurans</name>
    <dbReference type="NCBI Taxonomy" id="2802282"/>
    <lineage>
        <taxon>Bacteria</taxon>
        <taxon>Bacillati</taxon>
        <taxon>Actinomycetota</taxon>
        <taxon>Actinomycetes</taxon>
        <taxon>Mycobacteriales</taxon>
        <taxon>Nocardiaceae</taxon>
        <taxon>Nocardia</taxon>
    </lineage>
</organism>
<name>A0ABS1MCL2_9NOCA</name>
<sequence>MTTSDLMTRWEQRAVDDIRLRRAREDDWDTLYDCYQRAFGGVRAKDVDAWKRQFLLEDLVVAEDVSDPDAPFVAGTMAVLRMTVSAPGGAQLRVAACAQALVVTTHQKRGLYAKLQAECMTIAMAAGADVFAAMPGPGATYSYVGVAGHTRRLRIDRARAKLLVRVDDTAQAREMRPGAARPLMREIYDRWQHATPGALSRGEHYWPATYDDDSFAIVHPDGYVLYDLVGKTVLVHDFCAVTVAAHRELLCCLLGHGEYTEILLDTAADDPTPLLLEDPRAAAVTAVDPGVWMWILNPANAFQRRDYRADFHGVVEIADPYGLMPGLFTLEVSAGQGSWRPAPEGARPDLRFGPVELSSIYFGAHTPLELHRAGRVEELTPGALTALDAALAPARRPFNITPF</sequence>
<dbReference type="InterPro" id="IPR025559">
    <property type="entry name" value="Eis_dom"/>
</dbReference>
<dbReference type="InterPro" id="IPR041380">
    <property type="entry name" value="Acetyltransf_17"/>
</dbReference>
<evidence type="ECO:0000259" key="1">
    <source>
        <dbReference type="Pfam" id="PF13530"/>
    </source>
</evidence>
<accession>A0ABS1MCL2</accession>
<feature type="domain" description="Enhanced intracellular survival protein" evidence="1">
    <location>
        <begin position="300"/>
        <end position="398"/>
    </location>
</feature>
<dbReference type="PANTHER" id="PTHR37817">
    <property type="entry name" value="N-ACETYLTRANSFERASE EIS"/>
    <property type="match status" value="1"/>
</dbReference>
<feature type="domain" description="Eis-like acetyltransferase" evidence="2">
    <location>
        <begin position="197"/>
        <end position="285"/>
    </location>
</feature>
<proteinExistence type="predicted"/>
<dbReference type="InterPro" id="IPR051554">
    <property type="entry name" value="Acetyltransferase_Eis"/>
</dbReference>